<evidence type="ECO:0000313" key="8">
    <source>
        <dbReference type="EMBL" id="GFS44565.1"/>
    </source>
</evidence>
<evidence type="ECO:0000256" key="4">
    <source>
        <dbReference type="ARBA" id="ARBA00023242"/>
    </source>
</evidence>
<feature type="domain" description="Small-subunit processome Utp12" evidence="7">
    <location>
        <begin position="473"/>
        <end position="555"/>
    </location>
</feature>
<sequence length="596" mass="67342">MNLRKKSNFSFDGEYFALSSEEGLLKIWETSTNTLKQEYVLKSSVDFRCSCLIWGPSKQEITFPDLDEASNELKFPETAQYLILGSEKGEILLLDLNTGKFYSHFVNSHLNAVNDLCWDLNTRTLFSCSADKCIGMWDMVSGNLNNKWEADEEPLHSICMIDSDNLLAASTSVTWWNVKEQTIIKKFSDYSSEILALLPVISTDEPSNSYCLTATDDDSRISAWHLNVKNSKTAVASFCIQGDLECIDVTRNFSKNNPMFLSAVVKGGPLYLFKHVLNGRPKKNLKPLITLHIVSKATTDSSKPTPIPIIGSVFSCDSKSCVLAYGNNENPTFERVKIVDCPGIHQLLRSKPVVNKDSPSIAYEVKIYNKVGEYISANGEISSVNSKSNSSKRKKLKDHSTDAICNEMCEVITPNNKKLSPVYKTDSSTVSKKLPKTVKRLVSSRSSSISSVEDLPSSSNVVDDLLKCLETQDETLLNVVLQCNDNELIRRSVNMIPRHKVKFLLEELHRRLIQQHWVFSRKWLEEVLSIHFEYIMQNDDLKGIINLIEDYFNQQRINEKVLKMVQLQRLLDILLQGNESDSSSSSTSDTDEEMET</sequence>
<evidence type="ECO:0000256" key="2">
    <source>
        <dbReference type="ARBA" id="ARBA00022574"/>
    </source>
</evidence>
<accession>A0A8X6MDU1</accession>
<dbReference type="Pfam" id="PF00400">
    <property type="entry name" value="WD40"/>
    <property type="match status" value="1"/>
</dbReference>
<dbReference type="PROSITE" id="PS00678">
    <property type="entry name" value="WD_REPEATS_1"/>
    <property type="match status" value="1"/>
</dbReference>
<dbReference type="EMBL" id="BMAW01044437">
    <property type="protein sequence ID" value="GFS44565.1"/>
    <property type="molecule type" value="Genomic_DNA"/>
</dbReference>
<comment type="subcellular location">
    <subcellularLocation>
        <location evidence="1">Nucleus</location>
    </subcellularLocation>
</comment>
<reference evidence="8" key="1">
    <citation type="submission" date="2020-08" db="EMBL/GenBank/DDBJ databases">
        <title>Multicomponent nature underlies the extraordinary mechanical properties of spider dragline silk.</title>
        <authorList>
            <person name="Kono N."/>
            <person name="Nakamura H."/>
            <person name="Mori M."/>
            <person name="Yoshida Y."/>
            <person name="Ohtoshi R."/>
            <person name="Malay A.D."/>
            <person name="Moran D.A.P."/>
            <person name="Tomita M."/>
            <person name="Numata K."/>
            <person name="Arakawa K."/>
        </authorList>
    </citation>
    <scope>NUCLEOTIDE SEQUENCE</scope>
</reference>
<dbReference type="GO" id="GO:0000462">
    <property type="term" value="P:maturation of SSU-rRNA from tricistronic rRNA transcript (SSU-rRNA, 5.8S rRNA, LSU-rRNA)"/>
    <property type="evidence" value="ECO:0007669"/>
    <property type="project" value="TreeGrafter"/>
</dbReference>
<evidence type="ECO:0000256" key="6">
    <source>
        <dbReference type="PROSITE-ProRule" id="PRU00221"/>
    </source>
</evidence>
<comment type="similarity">
    <text evidence="5">Belongs to the UTP5 family.</text>
</comment>
<dbReference type="PROSITE" id="PS50294">
    <property type="entry name" value="WD_REPEATS_REGION"/>
    <property type="match status" value="1"/>
</dbReference>
<dbReference type="Pfam" id="PF04003">
    <property type="entry name" value="Utp12"/>
    <property type="match status" value="1"/>
</dbReference>
<keyword evidence="4" id="KW-0539">Nucleus</keyword>
<keyword evidence="9" id="KW-1185">Reference proteome</keyword>
<comment type="caution">
    <text evidence="8">The sequence shown here is derived from an EMBL/GenBank/DDBJ whole genome shotgun (WGS) entry which is preliminary data.</text>
</comment>
<dbReference type="PANTHER" id="PTHR44267">
    <property type="entry name" value="WD REPEAT-CONTAINING PROTEIN 43"/>
    <property type="match status" value="1"/>
</dbReference>
<dbReference type="InterPro" id="IPR007148">
    <property type="entry name" value="SSU_processome_Utp12"/>
</dbReference>
<name>A0A8X6MDU1_NEPPI</name>
<dbReference type="PROSITE" id="PS50082">
    <property type="entry name" value="WD_REPEATS_2"/>
    <property type="match status" value="1"/>
</dbReference>
<evidence type="ECO:0000259" key="7">
    <source>
        <dbReference type="Pfam" id="PF04003"/>
    </source>
</evidence>
<dbReference type="GO" id="GO:0005730">
    <property type="term" value="C:nucleolus"/>
    <property type="evidence" value="ECO:0007669"/>
    <property type="project" value="TreeGrafter"/>
</dbReference>
<evidence type="ECO:0000256" key="3">
    <source>
        <dbReference type="ARBA" id="ARBA00022737"/>
    </source>
</evidence>
<evidence type="ECO:0000256" key="1">
    <source>
        <dbReference type="ARBA" id="ARBA00004123"/>
    </source>
</evidence>
<dbReference type="SUPFAM" id="SSF50978">
    <property type="entry name" value="WD40 repeat-like"/>
    <property type="match status" value="1"/>
</dbReference>
<evidence type="ECO:0000313" key="9">
    <source>
        <dbReference type="Proteomes" id="UP000887013"/>
    </source>
</evidence>
<dbReference type="AlphaFoldDB" id="A0A8X6MDU1"/>
<dbReference type="Proteomes" id="UP000887013">
    <property type="component" value="Unassembled WGS sequence"/>
</dbReference>
<dbReference type="PANTHER" id="PTHR44267:SF1">
    <property type="entry name" value="WD REPEAT-CONTAINING PROTEIN 43"/>
    <property type="match status" value="1"/>
</dbReference>
<dbReference type="InterPro" id="IPR052414">
    <property type="entry name" value="U3_snoRNA-assoc_WDR"/>
</dbReference>
<organism evidence="8 9">
    <name type="scientific">Nephila pilipes</name>
    <name type="common">Giant wood spider</name>
    <name type="synonym">Nephila maculata</name>
    <dbReference type="NCBI Taxonomy" id="299642"/>
    <lineage>
        <taxon>Eukaryota</taxon>
        <taxon>Metazoa</taxon>
        <taxon>Ecdysozoa</taxon>
        <taxon>Arthropoda</taxon>
        <taxon>Chelicerata</taxon>
        <taxon>Arachnida</taxon>
        <taxon>Araneae</taxon>
        <taxon>Araneomorphae</taxon>
        <taxon>Entelegynae</taxon>
        <taxon>Araneoidea</taxon>
        <taxon>Nephilidae</taxon>
        <taxon>Nephila</taxon>
    </lineage>
</organism>
<gene>
    <name evidence="8" type="primary">Wdr43</name>
    <name evidence="8" type="ORF">NPIL_498111</name>
</gene>
<proteinExistence type="inferred from homology"/>
<evidence type="ECO:0000256" key="5">
    <source>
        <dbReference type="ARBA" id="ARBA00038335"/>
    </source>
</evidence>
<dbReference type="InterPro" id="IPR001680">
    <property type="entry name" value="WD40_rpt"/>
</dbReference>
<dbReference type="InterPro" id="IPR036322">
    <property type="entry name" value="WD40_repeat_dom_sf"/>
</dbReference>
<dbReference type="InterPro" id="IPR019775">
    <property type="entry name" value="WD40_repeat_CS"/>
</dbReference>
<keyword evidence="2 6" id="KW-0853">WD repeat</keyword>
<dbReference type="Gene3D" id="2.130.10.10">
    <property type="entry name" value="YVTN repeat-like/Quinoprotein amine dehydrogenase"/>
    <property type="match status" value="1"/>
</dbReference>
<feature type="repeat" description="WD" evidence="6">
    <location>
        <begin position="106"/>
        <end position="147"/>
    </location>
</feature>
<keyword evidence="3" id="KW-0677">Repeat</keyword>
<dbReference type="OrthoDB" id="30195at2759"/>
<protein>
    <submittedName>
        <fullName evidence="8">WD repeat-containing protein 43</fullName>
    </submittedName>
</protein>
<dbReference type="SMART" id="SM00320">
    <property type="entry name" value="WD40"/>
    <property type="match status" value="1"/>
</dbReference>
<dbReference type="InterPro" id="IPR015943">
    <property type="entry name" value="WD40/YVTN_repeat-like_dom_sf"/>
</dbReference>